<keyword evidence="2" id="KW-0677">Repeat</keyword>
<dbReference type="InterPro" id="IPR051972">
    <property type="entry name" value="Glutamate-rich_WD_repeat"/>
</dbReference>
<evidence type="ECO:0000256" key="5">
    <source>
        <dbReference type="SAM" id="Phobius"/>
    </source>
</evidence>
<dbReference type="GO" id="GO:0042254">
    <property type="term" value="P:ribosome biogenesis"/>
    <property type="evidence" value="ECO:0007669"/>
    <property type="project" value="TreeGrafter"/>
</dbReference>
<reference evidence="7" key="1">
    <citation type="submission" date="2025-08" db="UniProtKB">
        <authorList>
            <consortium name="RefSeq"/>
        </authorList>
    </citation>
    <scope>IDENTIFICATION</scope>
    <source>
        <strain evidence="7">Airmid</strain>
    </source>
</reference>
<dbReference type="Gene3D" id="2.130.10.10">
    <property type="entry name" value="YVTN repeat-like/Quinoprotein amine dehydrogenase"/>
    <property type="match status" value="1"/>
</dbReference>
<dbReference type="OrthoDB" id="2161379at2759"/>
<dbReference type="InterPro" id="IPR020472">
    <property type="entry name" value="WD40_PAC1"/>
</dbReference>
<dbReference type="PROSITE" id="PS50294">
    <property type="entry name" value="WD_REPEATS_REGION"/>
    <property type="match status" value="2"/>
</dbReference>
<dbReference type="PANTHER" id="PTHR45903">
    <property type="entry name" value="GLUTAMATE-RICH WD REPEAT-CONTAINING PROTEIN 1"/>
    <property type="match status" value="1"/>
</dbReference>
<dbReference type="AlphaFoldDB" id="A0A6P6XLP0"/>
<evidence type="ECO:0000256" key="2">
    <source>
        <dbReference type="ARBA" id="ARBA00022737"/>
    </source>
</evidence>
<feature type="transmembrane region" description="Helical" evidence="5">
    <location>
        <begin position="219"/>
        <end position="238"/>
    </location>
</feature>
<dbReference type="Proteomes" id="UP000515146">
    <property type="component" value="Unplaced"/>
</dbReference>
<accession>A0A6P6XLP0</accession>
<feature type="repeat" description="WD" evidence="4">
    <location>
        <begin position="148"/>
        <end position="183"/>
    </location>
</feature>
<evidence type="ECO:0000256" key="4">
    <source>
        <dbReference type="PROSITE-ProRule" id="PRU00221"/>
    </source>
</evidence>
<dbReference type="InterPro" id="IPR015943">
    <property type="entry name" value="WD40/YVTN_repeat-like_dom_sf"/>
</dbReference>
<dbReference type="InParanoid" id="A0A6P6XLP0"/>
<evidence type="ECO:0000256" key="3">
    <source>
        <dbReference type="ARBA" id="ARBA00040876"/>
    </source>
</evidence>
<dbReference type="InterPro" id="IPR019775">
    <property type="entry name" value="WD40_repeat_CS"/>
</dbReference>
<keyword evidence="5" id="KW-0812">Transmembrane</keyword>
<dbReference type="RefSeq" id="XP_027193886.1">
    <property type="nucleotide sequence ID" value="XM_027338085.1"/>
</dbReference>
<dbReference type="PANTHER" id="PTHR45903:SF1">
    <property type="entry name" value="GLUTAMATE-RICH WD REPEAT-CONTAINING PROTEIN 1"/>
    <property type="match status" value="1"/>
</dbReference>
<dbReference type="InterPro" id="IPR036322">
    <property type="entry name" value="WD40_repeat_dom_sf"/>
</dbReference>
<dbReference type="SMART" id="SM00320">
    <property type="entry name" value="WD40"/>
    <property type="match status" value="4"/>
</dbReference>
<dbReference type="KEGG" id="dpte:113788617"/>
<evidence type="ECO:0000313" key="6">
    <source>
        <dbReference type="Proteomes" id="UP000515146"/>
    </source>
</evidence>
<evidence type="ECO:0000256" key="1">
    <source>
        <dbReference type="ARBA" id="ARBA00022574"/>
    </source>
</evidence>
<keyword evidence="5" id="KW-1133">Transmembrane helix</keyword>
<feature type="repeat" description="WD" evidence="4">
    <location>
        <begin position="59"/>
        <end position="101"/>
    </location>
</feature>
<keyword evidence="1 4" id="KW-0853">WD repeat</keyword>
<name>A0A6P6XLP0_DERPT</name>
<evidence type="ECO:0000313" key="7">
    <source>
        <dbReference type="RefSeq" id="XP_027193886.1"/>
    </source>
</evidence>
<sequence length="243" mass="27220">MNETTSNSYDSPIFDYNLASEAYSVAWKNNEVEFVTGSRNNKINLFKPIEGGWGLSSTLKGHNGFIEALCFNTCDDNVLASGSADQTVKIWDLRTNSVSIDLKKGHFSDVNCLSFSQTENSNHLLSGDNDGLILLRDIRMPNVNLASYRYGTTSICSLDWNPSDESMFLSASYDNVVRVWDLSIESTDADAVVEVAVREFLLVKLTQNGSTKRCEWNRYLVFFGTILFVFQATTNDIIRAIKI</sequence>
<dbReference type="SUPFAM" id="SSF50978">
    <property type="entry name" value="WD40 repeat-like"/>
    <property type="match status" value="1"/>
</dbReference>
<proteinExistence type="predicted"/>
<keyword evidence="5" id="KW-0472">Membrane</keyword>
<keyword evidence="6" id="KW-1185">Reference proteome</keyword>
<dbReference type="PRINTS" id="PR00320">
    <property type="entry name" value="GPROTEINBRPT"/>
</dbReference>
<gene>
    <name evidence="7" type="primary">LOC113788617</name>
</gene>
<dbReference type="InterPro" id="IPR001680">
    <property type="entry name" value="WD40_rpt"/>
</dbReference>
<dbReference type="Pfam" id="PF00400">
    <property type="entry name" value="WD40"/>
    <property type="match status" value="3"/>
</dbReference>
<dbReference type="GO" id="GO:0005730">
    <property type="term" value="C:nucleolus"/>
    <property type="evidence" value="ECO:0007669"/>
    <property type="project" value="TreeGrafter"/>
</dbReference>
<dbReference type="PROSITE" id="PS00678">
    <property type="entry name" value="WD_REPEATS_1"/>
    <property type="match status" value="1"/>
</dbReference>
<organism evidence="6 7">
    <name type="scientific">Dermatophagoides pteronyssinus</name>
    <name type="common">European house dust mite</name>
    <dbReference type="NCBI Taxonomy" id="6956"/>
    <lineage>
        <taxon>Eukaryota</taxon>
        <taxon>Metazoa</taxon>
        <taxon>Ecdysozoa</taxon>
        <taxon>Arthropoda</taxon>
        <taxon>Chelicerata</taxon>
        <taxon>Arachnida</taxon>
        <taxon>Acari</taxon>
        <taxon>Acariformes</taxon>
        <taxon>Sarcoptiformes</taxon>
        <taxon>Astigmata</taxon>
        <taxon>Psoroptidia</taxon>
        <taxon>Analgoidea</taxon>
        <taxon>Pyroglyphidae</taxon>
        <taxon>Dermatophagoidinae</taxon>
        <taxon>Dermatophagoides</taxon>
    </lineage>
</organism>
<dbReference type="PROSITE" id="PS50082">
    <property type="entry name" value="WD_REPEATS_2"/>
    <property type="match status" value="2"/>
</dbReference>
<protein>
    <recommendedName>
        <fullName evidence="3">Glutamate-rich WD repeat-containing protein 1</fullName>
    </recommendedName>
</protein>